<protein>
    <recommendedName>
        <fullName evidence="6">DUF4157 domain-containing protein</fullName>
    </recommendedName>
</protein>
<gene>
    <name evidence="4" type="ORF">JO380_001933</name>
</gene>
<dbReference type="InterPro" id="IPR049756">
    <property type="entry name" value="PlcA-like_dom"/>
</dbReference>
<evidence type="ECO:0000313" key="5">
    <source>
        <dbReference type="Proteomes" id="UP001240250"/>
    </source>
</evidence>
<feature type="region of interest" description="Disordered" evidence="1">
    <location>
        <begin position="95"/>
        <end position="115"/>
    </location>
</feature>
<dbReference type="Gene3D" id="2.130.10.10">
    <property type="entry name" value="YVTN repeat-like/Quinoprotein amine dehydrogenase"/>
    <property type="match status" value="1"/>
</dbReference>
<keyword evidence="5" id="KW-1185">Reference proteome</keyword>
<name>A0ABU0GJK9_9CELL</name>
<dbReference type="PANTHER" id="PTHR34512:SF30">
    <property type="entry name" value="OUTER MEMBRANE PROTEIN ASSEMBLY FACTOR BAMB"/>
    <property type="match status" value="1"/>
</dbReference>
<dbReference type="PANTHER" id="PTHR34512">
    <property type="entry name" value="CELL SURFACE PROTEIN"/>
    <property type="match status" value="1"/>
</dbReference>
<evidence type="ECO:0000313" key="4">
    <source>
        <dbReference type="EMBL" id="MDQ0425552.1"/>
    </source>
</evidence>
<dbReference type="SUPFAM" id="SSF50998">
    <property type="entry name" value="Quinoprotein alcohol dehydrogenase-like"/>
    <property type="match status" value="1"/>
</dbReference>
<dbReference type="EMBL" id="JAUSVM010000001">
    <property type="protein sequence ID" value="MDQ0425552.1"/>
    <property type="molecule type" value="Genomic_DNA"/>
</dbReference>
<dbReference type="InterPro" id="IPR015943">
    <property type="entry name" value="WD40/YVTN_repeat-like_dom_sf"/>
</dbReference>
<sequence>MRRWLEDAYRADLGAVRVRTGARAARAATAAGGAAASRGTDVFLPDTLRPFTRAWEHVLAHEVAHTLQDPHRRRANDEHEAETWARLALAGGRLPHDATVRTPTGPGSSPHPTRRPALRAFNAWEHRLLGDLGTDALVTVATRGPGWREVVERQVRYLLLWQGGAHTATAAQIAAVDPSLTVVTLRSGLLATLGELNAVGGDFAADPTAIDGLPDGTTGGFLQQVRQESANRLLHLLGDGHVVQFQGAIAPYAGDSTLELLKESRAIDEFTAGLGVDHYFGLLARNACHFAPFSWHRWRAFHAQARDLAEQAFAAGDPARKHDLSNRAWVAQAYADHFVEDSFAAGHLTNKTLIMQWFSRWAADQIVLPVPDWDMVRRVTADLQPALRGAELYDVLADLTSHDPQTVEEQPDYRARVVASRVAPAGVPVEVAYRQYLSFLDAAVVQLSSNVVHNHYNEASLTVTSLDGGRFRVFGDEKLLDFGDAVAHPSAAVHLSQSAIRDLLERGTTTTTPDDVLRRLPTGVATPAGDRTLEAWHDDALRRTVERDMFDSLWSRLKEFVTIVSPRMGLISRDQRTSGLVTAWQTSLPGSGYTDVQPLFDGTRAFAASNGHVYRLDPGDGHVLAHNSLPGRGNHETRIASDGARVYAGIDGYVVGMEADGLGTRWQTSLPGSGYAVTSVMVAQDGAVYAASNGHVYRLEPGTGHVLAHNPLPGRGREEVRLTLTRGTLAAGTNGYVVGLAPGDLATRWQTSLPGAGWDVVDVAGVEAGVLVGSNGHVYVLDPGDGRVLAHNGLSGLGYHRVDVASAGGTAFVGTTGRALGLALDGLARRWDRDLSIATGKVVRVLAQNGWVFAAVNGYLYQLDPASGAVLYTNDLSGRGFHDVQLASDGVTVYCGIDGYVVGVRPDPR</sequence>
<dbReference type="InterPro" id="IPR025295">
    <property type="entry name" value="eCIS_core_dom"/>
</dbReference>
<organism evidence="4 5">
    <name type="scientific">Cellulomonas iranensis</name>
    <dbReference type="NCBI Taxonomy" id="76862"/>
    <lineage>
        <taxon>Bacteria</taxon>
        <taxon>Bacillati</taxon>
        <taxon>Actinomycetota</taxon>
        <taxon>Actinomycetes</taxon>
        <taxon>Micrococcales</taxon>
        <taxon>Cellulomonadaceae</taxon>
        <taxon>Cellulomonas</taxon>
    </lineage>
</organism>
<evidence type="ECO:0000259" key="3">
    <source>
        <dbReference type="Pfam" id="PF13699"/>
    </source>
</evidence>
<dbReference type="InterPro" id="IPR011047">
    <property type="entry name" value="Quinoprotein_ADH-like_sf"/>
</dbReference>
<comment type="caution">
    <text evidence="4">The sequence shown here is derived from an EMBL/GenBank/DDBJ whole genome shotgun (WGS) entry which is preliminary data.</text>
</comment>
<evidence type="ECO:0008006" key="6">
    <source>
        <dbReference type="Google" id="ProtNLM"/>
    </source>
</evidence>
<evidence type="ECO:0000259" key="2">
    <source>
        <dbReference type="Pfam" id="PF13360"/>
    </source>
</evidence>
<feature type="domain" description="Pyrrolo-quinoline quinone repeat" evidence="2">
    <location>
        <begin position="610"/>
        <end position="755"/>
    </location>
</feature>
<accession>A0ABU0GJK9</accession>
<dbReference type="CDD" id="cd22893">
    <property type="entry name" value="PlcA-like"/>
    <property type="match status" value="1"/>
</dbReference>
<reference evidence="4 5" key="1">
    <citation type="submission" date="2023-07" db="EMBL/GenBank/DDBJ databases">
        <title>Sequencing the genomes of 1000 actinobacteria strains.</title>
        <authorList>
            <person name="Klenk H.-P."/>
        </authorList>
    </citation>
    <scope>NUCLEOTIDE SEQUENCE [LARGE SCALE GENOMIC DNA]</scope>
    <source>
        <strain evidence="4 5">DSM 14785</strain>
    </source>
</reference>
<feature type="domain" description="eCIS core" evidence="3">
    <location>
        <begin position="2"/>
        <end position="69"/>
    </location>
</feature>
<dbReference type="Proteomes" id="UP001240250">
    <property type="component" value="Unassembled WGS sequence"/>
</dbReference>
<evidence type="ECO:0000256" key="1">
    <source>
        <dbReference type="SAM" id="MobiDB-lite"/>
    </source>
</evidence>
<dbReference type="Pfam" id="PF13699">
    <property type="entry name" value="eCIS_core"/>
    <property type="match status" value="1"/>
</dbReference>
<dbReference type="InterPro" id="IPR002372">
    <property type="entry name" value="PQQ_rpt_dom"/>
</dbReference>
<proteinExistence type="predicted"/>
<feature type="compositionally biased region" description="Low complexity" evidence="1">
    <location>
        <begin position="102"/>
        <end position="111"/>
    </location>
</feature>
<dbReference type="Pfam" id="PF13360">
    <property type="entry name" value="PQQ_2"/>
    <property type="match status" value="1"/>
</dbReference>